<feature type="transmembrane region" description="Helical" evidence="11">
    <location>
        <begin position="47"/>
        <end position="68"/>
    </location>
</feature>
<evidence type="ECO:0000256" key="5">
    <source>
        <dbReference type="ARBA" id="ARBA00022676"/>
    </source>
</evidence>
<dbReference type="UniPathway" id="UPA00196"/>
<dbReference type="GO" id="GO:0006506">
    <property type="term" value="P:GPI anchor biosynthetic process"/>
    <property type="evidence" value="ECO:0007669"/>
    <property type="project" value="UniProtKB-UniPathway"/>
</dbReference>
<keyword evidence="6 11" id="KW-0808">Transferase</keyword>
<evidence type="ECO:0000256" key="9">
    <source>
        <dbReference type="ARBA" id="ARBA00022989"/>
    </source>
</evidence>
<evidence type="ECO:0000256" key="4">
    <source>
        <dbReference type="ARBA" id="ARBA00022502"/>
    </source>
</evidence>
<feature type="transmembrane region" description="Helical" evidence="11">
    <location>
        <begin position="80"/>
        <end position="99"/>
    </location>
</feature>
<dbReference type="EMBL" id="GL832959">
    <property type="protein sequence ID" value="EGD81655.1"/>
    <property type="molecule type" value="Genomic_DNA"/>
</dbReference>
<keyword evidence="8 11" id="KW-0256">Endoplasmic reticulum</keyword>
<dbReference type="OMA" id="WDVEWFL"/>
<dbReference type="PANTHER" id="PTHR12468:SF2">
    <property type="entry name" value="GPI MANNOSYLTRANSFERASE 2"/>
    <property type="match status" value="1"/>
</dbReference>
<gene>
    <name evidence="12" type="ORF">PTSG_02370</name>
</gene>
<dbReference type="eggNOG" id="KOG2647">
    <property type="taxonomic scope" value="Eukaryota"/>
</dbReference>
<keyword evidence="5 11" id="KW-0328">Glycosyltransferase</keyword>
<dbReference type="Pfam" id="PF04188">
    <property type="entry name" value="Mannosyl_trans2"/>
    <property type="match status" value="1"/>
</dbReference>
<comment type="caution">
    <text evidence="11">Lacks conserved residue(s) required for the propagation of feature annotation.</text>
</comment>
<dbReference type="AlphaFoldDB" id="F2U203"/>
<evidence type="ECO:0000256" key="3">
    <source>
        <dbReference type="ARBA" id="ARBA00008698"/>
    </source>
</evidence>
<name>F2U203_SALR5</name>
<evidence type="ECO:0000256" key="6">
    <source>
        <dbReference type="ARBA" id="ARBA00022679"/>
    </source>
</evidence>
<comment type="function">
    <text evidence="11">Mannosyltransferase involved in glycosylphosphatidylinositol-anchor biosynthesis.</text>
</comment>
<dbReference type="GO" id="GO:0004376">
    <property type="term" value="F:GPI mannosyltransferase activity"/>
    <property type="evidence" value="ECO:0007669"/>
    <property type="project" value="InterPro"/>
</dbReference>
<reference evidence="12" key="1">
    <citation type="submission" date="2009-08" db="EMBL/GenBank/DDBJ databases">
        <title>Annotation of Salpingoeca rosetta.</title>
        <authorList>
            <consortium name="The Broad Institute Genome Sequencing Platform"/>
            <person name="Russ C."/>
            <person name="Cuomo C."/>
            <person name="Burger G."/>
            <person name="Gray M.W."/>
            <person name="Holland P.W.H."/>
            <person name="King N."/>
            <person name="Lang F.B.F."/>
            <person name="Roger A.J."/>
            <person name="Ruiz-Trillo I."/>
            <person name="Young S.K."/>
            <person name="Zeng Q."/>
            <person name="Gargeya S."/>
            <person name="Alvarado L."/>
            <person name="Berlin A."/>
            <person name="Chapman S.B."/>
            <person name="Chen Z."/>
            <person name="Freedman E."/>
            <person name="Gellesch M."/>
            <person name="Goldberg J."/>
            <person name="Griggs A."/>
            <person name="Gujja S."/>
            <person name="Heilman E."/>
            <person name="Heiman D."/>
            <person name="Howarth C."/>
            <person name="Mehta T."/>
            <person name="Neiman D."/>
            <person name="Pearson M."/>
            <person name="Roberts A."/>
            <person name="Saif S."/>
            <person name="Shea T."/>
            <person name="Shenoy N."/>
            <person name="Sisk P."/>
            <person name="Stolte C."/>
            <person name="Sykes S."/>
            <person name="White J."/>
            <person name="Yandava C."/>
            <person name="Haas B."/>
            <person name="Nusbaum C."/>
            <person name="Birren B."/>
        </authorList>
    </citation>
    <scope>NUCLEOTIDE SEQUENCE</scope>
    <source>
        <strain evidence="12">ATCC 50818</strain>
    </source>
</reference>
<evidence type="ECO:0000256" key="7">
    <source>
        <dbReference type="ARBA" id="ARBA00022692"/>
    </source>
</evidence>
<keyword evidence="10 11" id="KW-0472">Membrane</keyword>
<dbReference type="GO" id="GO:0000009">
    <property type="term" value="F:alpha-1,6-mannosyltransferase activity"/>
    <property type="evidence" value="ECO:0007669"/>
    <property type="project" value="InterPro"/>
</dbReference>
<proteinExistence type="inferred from homology"/>
<keyword evidence="7 11" id="KW-0812">Transmembrane</keyword>
<dbReference type="KEGG" id="sre:PTSG_02370"/>
<keyword evidence="4 11" id="KW-0337">GPI-anchor biosynthesis</keyword>
<comment type="subcellular location">
    <subcellularLocation>
        <location evidence="1 11">Endoplasmic reticulum membrane</location>
        <topology evidence="1 11">Multi-pass membrane protein</topology>
    </subcellularLocation>
</comment>
<dbReference type="PANTHER" id="PTHR12468">
    <property type="entry name" value="GPI MANNOSYLTRANSFERASE 2"/>
    <property type="match status" value="1"/>
</dbReference>
<evidence type="ECO:0000256" key="1">
    <source>
        <dbReference type="ARBA" id="ARBA00004477"/>
    </source>
</evidence>
<dbReference type="OrthoDB" id="10252502at2759"/>
<sequence length="369" mass="40391">MWLATWDGVYFANIACHGYQHEQNFAFFPGLAAIGSWARGMPSCRCWAAASIEAANAVAFFLATAMLFKLTREVMGNERDARVAAMLFAVNPALPFFGAAYTESIFALLVFSALYWLLLPASILFALATCMRSNGVVTAGFVVHFALCTSSSIPRALARACFGVAIIVAPFIAFQAYAYTVFCIDRTGDDGHTTVAYDPPPPWCNSTIPSIYGYIQHHYWHVGFLQQYQAAQLPNFVLAAPVMVASVAAVWTHTQQGHNRTTMMATTTTPAITRPPRTRAHCNATAGGFGDGRVFVVAVYHAFLSLFALLTMHVQVSTRLLASASPLLYWFGAHVFRTGAWWQGSVWLRVSLAYAVMGTALHALFLPWT</sequence>
<feature type="transmembrane region" description="Helical" evidence="11">
    <location>
        <begin position="162"/>
        <end position="182"/>
    </location>
</feature>
<keyword evidence="9 11" id="KW-1133">Transmembrane helix</keyword>
<dbReference type="GeneID" id="16077452"/>
<feature type="transmembrane region" description="Helical" evidence="11">
    <location>
        <begin position="346"/>
        <end position="366"/>
    </location>
</feature>
<organism evidence="12 13">
    <name type="scientific">Salpingoeca rosetta (strain ATCC 50818 / BSB-021)</name>
    <dbReference type="NCBI Taxonomy" id="946362"/>
    <lineage>
        <taxon>Eukaryota</taxon>
        <taxon>Choanoflagellata</taxon>
        <taxon>Craspedida</taxon>
        <taxon>Salpingoecidae</taxon>
        <taxon>Salpingoeca</taxon>
    </lineage>
</organism>
<protein>
    <recommendedName>
        <fullName evidence="11">GPI mannosyltransferase 2</fullName>
        <ecNumber evidence="11">2.4.1.-</ecNumber>
    </recommendedName>
</protein>
<feature type="transmembrane region" description="Helical" evidence="11">
    <location>
        <begin position="105"/>
        <end position="128"/>
    </location>
</feature>
<dbReference type="STRING" id="946362.F2U203"/>
<evidence type="ECO:0000313" key="12">
    <source>
        <dbReference type="EMBL" id="EGD81655.1"/>
    </source>
</evidence>
<feature type="transmembrane region" description="Helical" evidence="11">
    <location>
        <begin position="294"/>
        <end position="313"/>
    </location>
</feature>
<dbReference type="EC" id="2.4.1.-" evidence="11"/>
<comment type="similarity">
    <text evidence="3 11">Belongs to the PIGV family.</text>
</comment>
<comment type="pathway">
    <text evidence="2 11">Glycolipid biosynthesis; glycosylphosphatidylinositol-anchor biosynthesis.</text>
</comment>
<dbReference type="GO" id="GO:0031501">
    <property type="term" value="C:mannosyltransferase complex"/>
    <property type="evidence" value="ECO:0007669"/>
    <property type="project" value="TreeGrafter"/>
</dbReference>
<dbReference type="Proteomes" id="UP000007799">
    <property type="component" value="Unassembled WGS sequence"/>
</dbReference>
<evidence type="ECO:0000313" key="13">
    <source>
        <dbReference type="Proteomes" id="UP000007799"/>
    </source>
</evidence>
<dbReference type="RefSeq" id="XP_004996859.1">
    <property type="nucleotide sequence ID" value="XM_004996802.1"/>
</dbReference>
<dbReference type="InterPro" id="IPR007315">
    <property type="entry name" value="PIG-V/Gpi18"/>
</dbReference>
<keyword evidence="13" id="KW-1185">Reference proteome</keyword>
<dbReference type="FunCoup" id="F2U203">
    <property type="interactions" value="336"/>
</dbReference>
<feature type="transmembrane region" description="Helical" evidence="11">
    <location>
        <begin position="236"/>
        <end position="254"/>
    </location>
</feature>
<evidence type="ECO:0000256" key="8">
    <source>
        <dbReference type="ARBA" id="ARBA00022824"/>
    </source>
</evidence>
<evidence type="ECO:0000256" key="10">
    <source>
        <dbReference type="ARBA" id="ARBA00023136"/>
    </source>
</evidence>
<evidence type="ECO:0000256" key="2">
    <source>
        <dbReference type="ARBA" id="ARBA00004687"/>
    </source>
</evidence>
<dbReference type="GO" id="GO:0005789">
    <property type="term" value="C:endoplasmic reticulum membrane"/>
    <property type="evidence" value="ECO:0007669"/>
    <property type="project" value="UniProtKB-SubCell"/>
</dbReference>
<accession>F2U203</accession>
<evidence type="ECO:0000256" key="11">
    <source>
        <dbReference type="RuleBase" id="RU363112"/>
    </source>
</evidence>
<dbReference type="InParanoid" id="F2U203"/>